<reference evidence="3" key="1">
    <citation type="journal article" date="2013" name="Genome Biol.">
        <title>Draft genome of the mountain pine beetle, Dendroctonus ponderosae Hopkins, a major forest pest.</title>
        <authorList>
            <person name="Keeling C.I."/>
            <person name="Yuen M.M."/>
            <person name="Liao N.Y."/>
            <person name="Docking T.R."/>
            <person name="Chan S.K."/>
            <person name="Taylor G.A."/>
            <person name="Palmquist D.L."/>
            <person name="Jackman S.D."/>
            <person name="Nguyen A."/>
            <person name="Li M."/>
            <person name="Henderson H."/>
            <person name="Janes J.K."/>
            <person name="Zhao Y."/>
            <person name="Pandoh P."/>
            <person name="Moore R."/>
            <person name="Sperling F.A."/>
            <person name="Huber D.P."/>
            <person name="Birol I."/>
            <person name="Jones S.J."/>
            <person name="Bohlmann J."/>
        </authorList>
    </citation>
    <scope>NUCLEOTIDE SEQUENCE</scope>
</reference>
<dbReference type="EnsemblMetazoa" id="XM_019909974.1">
    <property type="protein sequence ID" value="XP_019765533.1"/>
    <property type="gene ID" value="LOC109541187"/>
</dbReference>
<feature type="chain" id="PRO_5043613792" evidence="1">
    <location>
        <begin position="22"/>
        <end position="417"/>
    </location>
</feature>
<evidence type="ECO:0000313" key="3">
    <source>
        <dbReference type="Proteomes" id="UP000019118"/>
    </source>
</evidence>
<accession>A0AAR5PX03</accession>
<keyword evidence="1" id="KW-0732">Signal</keyword>
<dbReference type="AlphaFoldDB" id="A0AAR5PX03"/>
<keyword evidence="3" id="KW-1185">Reference proteome</keyword>
<reference evidence="2" key="2">
    <citation type="submission" date="2024-08" db="UniProtKB">
        <authorList>
            <consortium name="EnsemblMetazoa"/>
        </authorList>
    </citation>
    <scope>IDENTIFICATION</scope>
</reference>
<protein>
    <submittedName>
        <fullName evidence="2">Uncharacterized protein</fullName>
    </submittedName>
</protein>
<evidence type="ECO:0000256" key="1">
    <source>
        <dbReference type="SAM" id="SignalP"/>
    </source>
</evidence>
<organism evidence="2 3">
    <name type="scientific">Dendroctonus ponderosae</name>
    <name type="common">Mountain pine beetle</name>
    <dbReference type="NCBI Taxonomy" id="77166"/>
    <lineage>
        <taxon>Eukaryota</taxon>
        <taxon>Metazoa</taxon>
        <taxon>Ecdysozoa</taxon>
        <taxon>Arthropoda</taxon>
        <taxon>Hexapoda</taxon>
        <taxon>Insecta</taxon>
        <taxon>Pterygota</taxon>
        <taxon>Neoptera</taxon>
        <taxon>Endopterygota</taxon>
        <taxon>Coleoptera</taxon>
        <taxon>Polyphaga</taxon>
        <taxon>Cucujiformia</taxon>
        <taxon>Curculionidae</taxon>
        <taxon>Scolytinae</taxon>
        <taxon>Dendroctonus</taxon>
    </lineage>
</organism>
<evidence type="ECO:0000313" key="2">
    <source>
        <dbReference type="EnsemblMetazoa" id="XP_019765533.1"/>
    </source>
</evidence>
<dbReference type="KEGG" id="dpa:109541187"/>
<sequence length="417" mass="47494">MHFRTALRFWVFCLVPGSLLAISNKHASKELAEAILDISNRAIHGRQNRQYYSEIEKLPSYYQSYDAYQHRYGSRPSFYPDYISNQIPGSEYQNPRPSYAQYSSFPYRKPPIIEKTKESVMDALFSIAQNDDLQCVPKLLCELTSGGLTGRQGGLNLPVNLNSESLTTLLSGFSSAQMSPVLHFGKAAVLGFASKGNPRSCQTAYPECPSDADKLIQYLNNHNGGFFRFFQGLNPTGQNLYQQNYAQQLSGYRPGYFGKALAEKRIQNRPSEYLSNDINREVFVKKHKGLSFPELSHSAVFEPHGISFPSHSYNAEQVGEQSFKFPSDPYRRGKTLHFSTDDENVLDIQRPLPNHVPSPNIFPDRTGTGELKLDLDDEEQNYQQSLAYDFDQYNQLLYNSFPNDEVRRPSRLHFPSK</sequence>
<dbReference type="Proteomes" id="UP000019118">
    <property type="component" value="Unassembled WGS sequence"/>
</dbReference>
<dbReference type="GeneID" id="109541187"/>
<proteinExistence type="predicted"/>
<feature type="signal peptide" evidence="1">
    <location>
        <begin position="1"/>
        <end position="21"/>
    </location>
</feature>
<name>A0AAR5PX03_DENPD</name>